<proteinExistence type="predicted"/>
<organism evidence="2">
    <name type="scientific">Faucicola osloensis</name>
    <name type="common">Moraxella osloensis</name>
    <dbReference type="NCBI Taxonomy" id="34062"/>
    <lineage>
        <taxon>Bacteria</taxon>
        <taxon>Pseudomonadati</taxon>
        <taxon>Pseudomonadota</taxon>
        <taxon>Gammaproteobacteria</taxon>
        <taxon>Moraxellales</taxon>
        <taxon>Moraxellaceae</taxon>
        <taxon>Faucicola</taxon>
    </lineage>
</organism>
<dbReference type="Gene3D" id="3.30.565.10">
    <property type="entry name" value="Histidine kinase-like ATPase, C-terminal domain"/>
    <property type="match status" value="2"/>
</dbReference>
<feature type="domain" description="Histidine kinase/HSP90-like ATPase" evidence="1">
    <location>
        <begin position="611"/>
        <end position="730"/>
    </location>
</feature>
<dbReference type="InterPro" id="IPR036890">
    <property type="entry name" value="HATPase_C_sf"/>
</dbReference>
<evidence type="ECO:0000313" key="2">
    <source>
        <dbReference type="EMBL" id="QHG10109.1"/>
    </source>
</evidence>
<name>A0A6P1KD90_FAUOS</name>
<dbReference type="PANTHER" id="PTHR43065">
    <property type="entry name" value="SENSOR HISTIDINE KINASE"/>
    <property type="match status" value="1"/>
</dbReference>
<gene>
    <name evidence="2" type="ORF">GSF12_09600</name>
</gene>
<protein>
    <recommendedName>
        <fullName evidence="1">Histidine kinase/HSP90-like ATPase domain-containing protein</fullName>
    </recommendedName>
</protein>
<accession>A0A6P1KD90</accession>
<dbReference type="Pfam" id="PF02518">
    <property type="entry name" value="HATPase_c"/>
    <property type="match status" value="1"/>
</dbReference>
<dbReference type="SUPFAM" id="SSF55874">
    <property type="entry name" value="ATPase domain of HSP90 chaperone/DNA topoisomerase II/histidine kinase"/>
    <property type="match status" value="2"/>
</dbReference>
<dbReference type="InterPro" id="IPR003594">
    <property type="entry name" value="HATPase_dom"/>
</dbReference>
<dbReference type="Pfam" id="PF13589">
    <property type="entry name" value="HATPase_c_3"/>
    <property type="match status" value="1"/>
</dbReference>
<dbReference type="AlphaFoldDB" id="A0A6P1KD90"/>
<dbReference type="SMART" id="SM00387">
    <property type="entry name" value="HATPase_c"/>
    <property type="match status" value="1"/>
</dbReference>
<reference evidence="2" key="1">
    <citation type="journal article" date="2020" name="Microbiol. Resour. Announc.">
        <title>Complete Genome Sequence of Moraxella osloensis Strain YV1, Isolated from an Australian Wastewater Treatment Plant.</title>
        <authorList>
            <person name="Batinovic S."/>
            <person name="Rice D.T.F."/>
            <person name="Seviour R.J."/>
            <person name="Petrovski S."/>
        </authorList>
    </citation>
    <scope>NUCLEOTIDE SEQUENCE</scope>
    <source>
        <strain evidence="2">YV1</strain>
    </source>
</reference>
<dbReference type="EMBL" id="CP047226">
    <property type="protein sequence ID" value="QHG10109.1"/>
    <property type="molecule type" value="Genomic_DNA"/>
</dbReference>
<evidence type="ECO:0000259" key="1">
    <source>
        <dbReference type="SMART" id="SM00387"/>
    </source>
</evidence>
<sequence>MKAKIQAKSHILTLLGDELIGSDALAIFELVKNAYDADAENVKITMTDIGQDTQTLIIEDNGHGMALDTLKDVWLTIGTDFKRGLNRKESKKGRVSLGNKGVGRLAVHKIASDIELLTKTIDSDLVHHLTINWKDLINSSDYVQNLEVEINSKDSKGFPFTQGTIIKLTNFKENNWNKTKVRNFFRKISTIKPYFKSIQSKDNFNIEINLGDKNEWIKDVLEPSEILDKALFTFYFTLDYRKDKSGNVDEAKDAKFKWKYIFNNADETISNDKRYNKNQSENSDDVLDVKSALNKFYEGDEDSDKKRNLLNSDLEGIGKVQGEFYIFNLDKNITNLFFSNQIQPVKSYIAENYGIRIYRDGVRVFNYGEQNDDWLGLDYQKIQRAGEHFSRKVTLGAINLSLKDSHQTLIEKTNREGFVDNIYFEILKEIISKVFNFFEIKSLKDKDLINEYIDGFKPIKKIGLSETISELEEKINEKGLEKEFKNLFARIRKDYDTMKDVMLNSGQAGLNLGIIFHEVDRELIQIDKRLDKLNDKSDVEELEKIQIRVKGLLALVQSFSPMLKQAKGRKEKISNVLSRLKVINDPRFQQHEVIFSCPILTGEAQDFEVEGQINLILTSINNIIDNAIYWLGYNNKAQDRRALLISSDTENFFGNAVIIADNGPGFSLDMDYMTQPFVTTKDGSMGLGLYLTNTVIESLGGKLQIIDSADYEGLENYNGACIALIFPKSKV</sequence>